<dbReference type="InterPro" id="IPR001962">
    <property type="entry name" value="Asn_synthase"/>
</dbReference>
<dbReference type="InterPro" id="IPR051857">
    <property type="entry name" value="Asn_synthetase_domain"/>
</dbReference>
<organism evidence="5 6">
    <name type="scientific">Chondrus crispus</name>
    <name type="common">Carrageen Irish moss</name>
    <name type="synonym">Polymorpha crispa</name>
    <dbReference type="NCBI Taxonomy" id="2769"/>
    <lineage>
        <taxon>Eukaryota</taxon>
        <taxon>Rhodophyta</taxon>
        <taxon>Florideophyceae</taxon>
        <taxon>Rhodymeniophycidae</taxon>
        <taxon>Gigartinales</taxon>
        <taxon>Gigartinaceae</taxon>
        <taxon>Chondrus</taxon>
    </lineage>
</organism>
<dbReference type="AlphaFoldDB" id="R7QRM2"/>
<keyword evidence="6" id="KW-1185">Reference proteome</keyword>
<dbReference type="STRING" id="2769.R7QRM2"/>
<proteinExistence type="predicted"/>
<evidence type="ECO:0000256" key="3">
    <source>
        <dbReference type="ARBA" id="ARBA00022962"/>
    </source>
</evidence>
<dbReference type="Gene3D" id="3.60.20.10">
    <property type="entry name" value="Glutamine Phosphoribosylpyrophosphate, subunit 1, domain 1"/>
    <property type="match status" value="1"/>
</dbReference>
<dbReference type="Pfam" id="PF00733">
    <property type="entry name" value="Asn_synthase"/>
    <property type="match status" value="1"/>
</dbReference>
<dbReference type="EMBL" id="HG002131">
    <property type="protein sequence ID" value="CDF40146.1"/>
    <property type="molecule type" value="Genomic_DNA"/>
</dbReference>
<protein>
    <recommendedName>
        <fullName evidence="4">Asparagine synthetase domain-containing protein</fullName>
    </recommendedName>
</protein>
<dbReference type="PANTHER" id="PTHR45937:SF1">
    <property type="entry name" value="ASPARAGINE SYNTHETASE DOMAIN-CONTAINING PROTEIN 1"/>
    <property type="match status" value="1"/>
</dbReference>
<dbReference type="KEGG" id="ccp:CHC_T00000667001"/>
<reference evidence="6" key="1">
    <citation type="journal article" date="2013" name="Proc. Natl. Acad. Sci. U.S.A.">
        <title>Genome structure and metabolic features in the red seaweed Chondrus crispus shed light on evolution of the Archaeplastida.</title>
        <authorList>
            <person name="Collen J."/>
            <person name="Porcel B."/>
            <person name="Carre W."/>
            <person name="Ball S.G."/>
            <person name="Chaparro C."/>
            <person name="Tonon T."/>
            <person name="Barbeyron T."/>
            <person name="Michel G."/>
            <person name="Noel B."/>
            <person name="Valentin K."/>
            <person name="Elias M."/>
            <person name="Artiguenave F."/>
            <person name="Arun A."/>
            <person name="Aury J.M."/>
            <person name="Barbosa-Neto J.F."/>
            <person name="Bothwell J.H."/>
            <person name="Bouget F.Y."/>
            <person name="Brillet L."/>
            <person name="Cabello-Hurtado F."/>
            <person name="Capella-Gutierrez S."/>
            <person name="Charrier B."/>
            <person name="Cladiere L."/>
            <person name="Cock J.M."/>
            <person name="Coelho S.M."/>
            <person name="Colleoni C."/>
            <person name="Czjzek M."/>
            <person name="Da Silva C."/>
            <person name="Delage L."/>
            <person name="Denoeud F."/>
            <person name="Deschamps P."/>
            <person name="Dittami S.M."/>
            <person name="Gabaldon T."/>
            <person name="Gachon C.M."/>
            <person name="Groisillier A."/>
            <person name="Herve C."/>
            <person name="Jabbari K."/>
            <person name="Katinka M."/>
            <person name="Kloareg B."/>
            <person name="Kowalczyk N."/>
            <person name="Labadie K."/>
            <person name="Leblanc C."/>
            <person name="Lopez P.J."/>
            <person name="McLachlan D.H."/>
            <person name="Meslet-Cladiere L."/>
            <person name="Moustafa A."/>
            <person name="Nehr Z."/>
            <person name="Nyvall Collen P."/>
            <person name="Panaud O."/>
            <person name="Partensky F."/>
            <person name="Poulain J."/>
            <person name="Rensing S.A."/>
            <person name="Rousvoal S."/>
            <person name="Samson G."/>
            <person name="Symeonidi A."/>
            <person name="Weissenbach J."/>
            <person name="Zambounis A."/>
            <person name="Wincker P."/>
            <person name="Boyen C."/>
        </authorList>
    </citation>
    <scope>NUCLEOTIDE SEQUENCE [LARGE SCALE GENOMIC DNA]</scope>
    <source>
        <strain evidence="6">cv. Stackhouse</strain>
    </source>
</reference>
<dbReference type="OMA" id="SVYESCP"/>
<dbReference type="GO" id="GO:0004066">
    <property type="term" value="F:asparagine synthase (glutamine-hydrolyzing) activity"/>
    <property type="evidence" value="ECO:0007669"/>
    <property type="project" value="InterPro"/>
</dbReference>
<feature type="non-terminal residue" evidence="5">
    <location>
        <position position="668"/>
    </location>
</feature>
<dbReference type="GeneID" id="17318156"/>
<evidence type="ECO:0000256" key="1">
    <source>
        <dbReference type="ARBA" id="ARBA00022605"/>
    </source>
</evidence>
<evidence type="ECO:0000256" key="2">
    <source>
        <dbReference type="ARBA" id="ARBA00022888"/>
    </source>
</evidence>
<dbReference type="Gramene" id="CDF40146">
    <property type="protein sequence ID" value="CDF40146"/>
    <property type="gene ID" value="CHC_T00000667001"/>
</dbReference>
<sequence>MVASVRLRAERPNLCLDSHTTTRNAGIWLVSVTSNLGKTVPKNKCLLRPTSAATNVGMCGIAALLSCGTIPELPPWPVWAGSSTSKTCTTQSPLSTNDVAQALERRGPDSTLHHTISIQGGVGETTIHLLQTVLSHRGSPPETLASDSGDALLFNGELYNVCDNTGANDFTALQQLLSRACREGDGLGMHALGALDELRGPWALIFWHNARRRLYFGRDCLGRRSLMLRVIRGTGLEILSIPPRHALHGFVELPPIGLGYVEFGRHGEVSFGALVSGSDKGMYVSFLPAKWLRSGKAAEEYKLTLLDSATKFLDRFRDSLQRRLVTNRSFTPGYPRYGVLFSGGIDSLFLAAVLDECLPEGETIELINVAFGKSDDALQACPDRANAISGLAELRNLSRTARDFDLRCVDVGPMEADETLASCVRHLVHPCDQLMDASIGTAIWLASRGRGYSYDARLDLPGQNKQLSCSTARILFSGLGADELMGGYKGRHRTIFRSEGAEGVKREMDADLSRLWFRNLGRDDRLIADHGKEVRHPFLDEDLISLVTRLPLVEHVCDLSKPDGVGDKHLLRRAAALVGLSSEATRRAKRAIQFGSRCKQRSLLRGEASRCHGALITDGYRVDATCRSRGLAGEVSLKVHGDQGGGGALCVGAADEEGAARERGGARH</sequence>
<dbReference type="CDD" id="cd01991">
    <property type="entry name" value="Asn_synthase_B_C"/>
    <property type="match status" value="1"/>
</dbReference>
<feature type="domain" description="Asparagine synthetase" evidence="4">
    <location>
        <begin position="314"/>
        <end position="596"/>
    </location>
</feature>
<dbReference type="PANTHER" id="PTHR45937">
    <property type="entry name" value="ASPARAGINE SYNTHETASE DOMAIN-CONTAINING PROTEIN 1"/>
    <property type="match status" value="1"/>
</dbReference>
<accession>R7QRM2</accession>
<name>R7QRM2_CHOCR</name>
<dbReference type="GO" id="GO:0006529">
    <property type="term" value="P:asparagine biosynthetic process"/>
    <property type="evidence" value="ECO:0007669"/>
    <property type="project" value="UniProtKB-KW"/>
</dbReference>
<dbReference type="InterPro" id="IPR014729">
    <property type="entry name" value="Rossmann-like_a/b/a_fold"/>
</dbReference>
<dbReference type="PhylomeDB" id="R7QRM2"/>
<gene>
    <name evidence="5" type="ORF">CHC_T00000667001</name>
</gene>
<keyword evidence="2" id="KW-0061">Asparagine biosynthesis</keyword>
<dbReference type="OrthoDB" id="10252281at2759"/>
<keyword evidence="3" id="KW-0315">Glutamine amidotransferase</keyword>
<dbReference type="InterPro" id="IPR029055">
    <property type="entry name" value="Ntn_hydrolases_N"/>
</dbReference>
<dbReference type="SUPFAM" id="SSF56235">
    <property type="entry name" value="N-terminal nucleophile aminohydrolases (Ntn hydrolases)"/>
    <property type="match status" value="1"/>
</dbReference>
<dbReference type="Gene3D" id="3.40.50.620">
    <property type="entry name" value="HUPs"/>
    <property type="match status" value="1"/>
</dbReference>
<dbReference type="Proteomes" id="UP000012073">
    <property type="component" value="Unassembled WGS sequence"/>
</dbReference>
<dbReference type="SUPFAM" id="SSF52402">
    <property type="entry name" value="Adenine nucleotide alpha hydrolases-like"/>
    <property type="match status" value="1"/>
</dbReference>
<evidence type="ECO:0000259" key="4">
    <source>
        <dbReference type="Pfam" id="PF00733"/>
    </source>
</evidence>
<evidence type="ECO:0000313" key="6">
    <source>
        <dbReference type="Proteomes" id="UP000012073"/>
    </source>
</evidence>
<keyword evidence="1" id="KW-0028">Amino-acid biosynthesis</keyword>
<evidence type="ECO:0000313" key="5">
    <source>
        <dbReference type="EMBL" id="CDF40146.1"/>
    </source>
</evidence>
<dbReference type="RefSeq" id="XP_005710440.1">
    <property type="nucleotide sequence ID" value="XM_005710383.1"/>
</dbReference>